<sequence>MGSAFWASGGLGSSKGALLELFFCNGILIMYWAHFAFIVPFFPLFGGGEEYSPKSLLAADNDISANNNENNIS</sequence>
<protein>
    <submittedName>
        <fullName evidence="2">Uncharacterized protein</fullName>
    </submittedName>
</protein>
<comment type="caution">
    <text evidence="2">The sequence shown here is derived from an EMBL/GenBank/DDBJ whole genome shotgun (WGS) entry which is preliminary data.</text>
</comment>
<organism evidence="2 3">
    <name type="scientific">Flemingia macrophylla</name>
    <dbReference type="NCBI Taxonomy" id="520843"/>
    <lineage>
        <taxon>Eukaryota</taxon>
        <taxon>Viridiplantae</taxon>
        <taxon>Streptophyta</taxon>
        <taxon>Embryophyta</taxon>
        <taxon>Tracheophyta</taxon>
        <taxon>Spermatophyta</taxon>
        <taxon>Magnoliopsida</taxon>
        <taxon>eudicotyledons</taxon>
        <taxon>Gunneridae</taxon>
        <taxon>Pentapetalae</taxon>
        <taxon>rosids</taxon>
        <taxon>fabids</taxon>
        <taxon>Fabales</taxon>
        <taxon>Fabaceae</taxon>
        <taxon>Papilionoideae</taxon>
        <taxon>50 kb inversion clade</taxon>
        <taxon>NPAAA clade</taxon>
        <taxon>indigoferoid/millettioid clade</taxon>
        <taxon>Phaseoleae</taxon>
        <taxon>Flemingia</taxon>
    </lineage>
</organism>
<keyword evidence="1" id="KW-1133">Transmembrane helix</keyword>
<evidence type="ECO:0000313" key="3">
    <source>
        <dbReference type="Proteomes" id="UP001603857"/>
    </source>
</evidence>
<proteinExistence type="predicted"/>
<dbReference type="Proteomes" id="UP001603857">
    <property type="component" value="Unassembled WGS sequence"/>
</dbReference>
<keyword evidence="1" id="KW-0812">Transmembrane</keyword>
<keyword evidence="3" id="KW-1185">Reference proteome</keyword>
<accession>A0ABD1M3J5</accession>
<name>A0ABD1M3J5_9FABA</name>
<reference evidence="2 3" key="1">
    <citation type="submission" date="2024-08" db="EMBL/GenBank/DDBJ databases">
        <title>Insights into the chromosomal genome structure of Flemingia macrophylla.</title>
        <authorList>
            <person name="Ding Y."/>
            <person name="Zhao Y."/>
            <person name="Bi W."/>
            <person name="Wu M."/>
            <person name="Zhao G."/>
            <person name="Gong Y."/>
            <person name="Li W."/>
            <person name="Zhang P."/>
        </authorList>
    </citation>
    <scope>NUCLEOTIDE SEQUENCE [LARGE SCALE GENOMIC DNA]</scope>
    <source>
        <strain evidence="2">DYQJB</strain>
        <tissue evidence="2">Leaf</tissue>
    </source>
</reference>
<evidence type="ECO:0000256" key="1">
    <source>
        <dbReference type="SAM" id="Phobius"/>
    </source>
</evidence>
<gene>
    <name evidence="2" type="ORF">Fmac_017925</name>
</gene>
<keyword evidence="1" id="KW-0472">Membrane</keyword>
<evidence type="ECO:0000313" key="2">
    <source>
        <dbReference type="EMBL" id="KAL2330344.1"/>
    </source>
</evidence>
<dbReference type="AlphaFoldDB" id="A0ABD1M3J5"/>
<feature type="transmembrane region" description="Helical" evidence="1">
    <location>
        <begin position="21"/>
        <end position="45"/>
    </location>
</feature>
<dbReference type="EMBL" id="JBGMDY010000006">
    <property type="protein sequence ID" value="KAL2330344.1"/>
    <property type="molecule type" value="Genomic_DNA"/>
</dbReference>